<dbReference type="AlphaFoldDB" id="A0A382X9X0"/>
<gene>
    <name evidence="1" type="ORF">METZ01_LOCUS420821</name>
</gene>
<accession>A0A382X9X0</accession>
<protein>
    <submittedName>
        <fullName evidence="1">Uncharacterized protein</fullName>
    </submittedName>
</protein>
<dbReference type="EMBL" id="UINC01166166">
    <property type="protein sequence ID" value="SVD67967.1"/>
    <property type="molecule type" value="Genomic_DNA"/>
</dbReference>
<sequence length="181" mass="19507">MSTDAETKIKKIINARTGVPIHRFPESLGSPLKEPESRKFCLFEFISIEGGKSELSACVVLPFPEINDALNVKYDNVEFDVVGAIAVGASAGNVSIDRLSNIAKTGISSFNAGTFARIATDVVLSGTPGLKAGVAEGMRTIQNPYITNVFNSVGFREFSFSFVLMPKNRAEIDIIKKITST</sequence>
<organism evidence="1">
    <name type="scientific">marine metagenome</name>
    <dbReference type="NCBI Taxonomy" id="408172"/>
    <lineage>
        <taxon>unclassified sequences</taxon>
        <taxon>metagenomes</taxon>
        <taxon>ecological metagenomes</taxon>
    </lineage>
</organism>
<proteinExistence type="predicted"/>
<feature type="non-terminal residue" evidence="1">
    <location>
        <position position="181"/>
    </location>
</feature>
<name>A0A382X9X0_9ZZZZ</name>
<evidence type="ECO:0000313" key="1">
    <source>
        <dbReference type="EMBL" id="SVD67967.1"/>
    </source>
</evidence>
<reference evidence="1" key="1">
    <citation type="submission" date="2018-05" db="EMBL/GenBank/DDBJ databases">
        <authorList>
            <person name="Lanie J.A."/>
            <person name="Ng W.-L."/>
            <person name="Kazmierczak K.M."/>
            <person name="Andrzejewski T.M."/>
            <person name="Davidsen T.M."/>
            <person name="Wayne K.J."/>
            <person name="Tettelin H."/>
            <person name="Glass J.I."/>
            <person name="Rusch D."/>
            <person name="Podicherti R."/>
            <person name="Tsui H.-C.T."/>
            <person name="Winkler M.E."/>
        </authorList>
    </citation>
    <scope>NUCLEOTIDE SEQUENCE</scope>
</reference>